<accession>A0A327S768</accession>
<proteinExistence type="predicted"/>
<dbReference type="Gene3D" id="3.40.430.10">
    <property type="entry name" value="Dihydrofolate Reductase, subunit A"/>
    <property type="match status" value="1"/>
</dbReference>
<sequence>MAGQELPDTMIISSQPAEKIKTLKEQRGTNILMIGSPGAVHSLLQENLIDEFLLFVNPVILGQGIPLFSAVKEATQLKLINNITFSSGVACLRYEKL</sequence>
<dbReference type="GO" id="GO:0009231">
    <property type="term" value="P:riboflavin biosynthetic process"/>
    <property type="evidence" value="ECO:0007669"/>
    <property type="project" value="InterPro"/>
</dbReference>
<dbReference type="InterPro" id="IPR002734">
    <property type="entry name" value="RibDG_C"/>
</dbReference>
<comment type="caution">
    <text evidence="2">The sequence shown here is derived from an EMBL/GenBank/DDBJ whole genome shotgun (WGS) entry which is preliminary data.</text>
</comment>
<evidence type="ECO:0000313" key="3">
    <source>
        <dbReference type="Proteomes" id="UP000249754"/>
    </source>
</evidence>
<dbReference type="Proteomes" id="UP000249754">
    <property type="component" value="Unassembled WGS sequence"/>
</dbReference>
<dbReference type="InterPro" id="IPR024072">
    <property type="entry name" value="DHFR-like_dom_sf"/>
</dbReference>
<feature type="domain" description="Bacterial bifunctional deaminase-reductase C-terminal" evidence="1">
    <location>
        <begin position="15"/>
        <end position="89"/>
    </location>
</feature>
<dbReference type="Pfam" id="PF01872">
    <property type="entry name" value="RibD_C"/>
    <property type="match status" value="1"/>
</dbReference>
<dbReference type="AlphaFoldDB" id="A0A327S768"/>
<gene>
    <name evidence="2" type="ORF">LY11_04395</name>
</gene>
<evidence type="ECO:0000313" key="2">
    <source>
        <dbReference type="EMBL" id="RAJ24535.1"/>
    </source>
</evidence>
<name>A0A327S768_9SPHI</name>
<dbReference type="EMBL" id="QLLR01000031">
    <property type="protein sequence ID" value="RAJ24535.1"/>
    <property type="molecule type" value="Genomic_DNA"/>
</dbReference>
<dbReference type="GO" id="GO:0008703">
    <property type="term" value="F:5-amino-6-(5-phosphoribosylamino)uracil reductase activity"/>
    <property type="evidence" value="ECO:0007669"/>
    <property type="project" value="InterPro"/>
</dbReference>
<protein>
    <submittedName>
        <fullName evidence="2">RibD domain-containing protein</fullName>
    </submittedName>
</protein>
<organism evidence="2 3">
    <name type="scientific">Pedobacter cryoconitis</name>
    <dbReference type="NCBI Taxonomy" id="188932"/>
    <lineage>
        <taxon>Bacteria</taxon>
        <taxon>Pseudomonadati</taxon>
        <taxon>Bacteroidota</taxon>
        <taxon>Sphingobacteriia</taxon>
        <taxon>Sphingobacteriales</taxon>
        <taxon>Sphingobacteriaceae</taxon>
        <taxon>Pedobacter</taxon>
    </lineage>
</organism>
<evidence type="ECO:0000259" key="1">
    <source>
        <dbReference type="Pfam" id="PF01872"/>
    </source>
</evidence>
<reference evidence="2 3" key="1">
    <citation type="submission" date="2018-06" db="EMBL/GenBank/DDBJ databases">
        <title>Genomic Encyclopedia of Archaeal and Bacterial Type Strains, Phase II (KMG-II): from individual species to whole genera.</title>
        <authorList>
            <person name="Goeker M."/>
        </authorList>
    </citation>
    <scope>NUCLEOTIDE SEQUENCE [LARGE SCALE GENOMIC DNA]</scope>
    <source>
        <strain evidence="2 3">DSM 14825</strain>
    </source>
</reference>
<dbReference type="SUPFAM" id="SSF53597">
    <property type="entry name" value="Dihydrofolate reductase-like"/>
    <property type="match status" value="1"/>
</dbReference>